<keyword evidence="3" id="KW-1185">Reference proteome</keyword>
<organism evidence="2 3">
    <name type="scientific">Streptomyces auratus AGR0001</name>
    <dbReference type="NCBI Taxonomy" id="1160718"/>
    <lineage>
        <taxon>Bacteria</taxon>
        <taxon>Bacillati</taxon>
        <taxon>Actinomycetota</taxon>
        <taxon>Actinomycetes</taxon>
        <taxon>Kitasatosporales</taxon>
        <taxon>Streptomycetaceae</taxon>
        <taxon>Streptomyces</taxon>
    </lineage>
</organism>
<reference evidence="2" key="1">
    <citation type="journal article" date="2012" name="J. Bacteriol.">
        <title>Genome Sequence of Streptomyces auratus Strain AGR0001, a Phoslactomycin-Producing Actinomycete.</title>
        <authorList>
            <person name="Han X."/>
            <person name="Li M."/>
            <person name="Ding Z."/>
            <person name="Zhao J."/>
            <person name="Ji K."/>
            <person name="Wen M."/>
            <person name="Lu T."/>
        </authorList>
    </citation>
    <scope>NUCLEOTIDE SEQUENCE</scope>
    <source>
        <strain evidence="2">AGR0001</strain>
    </source>
</reference>
<name>A0A8B1NKC3_9ACTN</name>
<feature type="transmembrane region" description="Helical" evidence="1">
    <location>
        <begin position="80"/>
        <end position="99"/>
    </location>
</feature>
<evidence type="ECO:0000313" key="2">
    <source>
        <dbReference type="EMBL" id="QTZ94568.1"/>
    </source>
</evidence>
<dbReference type="Proteomes" id="UP000009036">
    <property type="component" value="Chromosome"/>
</dbReference>
<dbReference type="EMBL" id="CP072931">
    <property type="protein sequence ID" value="QTZ94568.1"/>
    <property type="molecule type" value="Genomic_DNA"/>
</dbReference>
<feature type="transmembrane region" description="Helical" evidence="1">
    <location>
        <begin position="248"/>
        <end position="267"/>
    </location>
</feature>
<feature type="transmembrane region" description="Helical" evidence="1">
    <location>
        <begin position="209"/>
        <end position="228"/>
    </location>
</feature>
<proteinExistence type="predicted"/>
<protein>
    <submittedName>
        <fullName evidence="2">YcxB family protein</fullName>
    </submittedName>
</protein>
<keyword evidence="1" id="KW-0812">Transmembrane</keyword>
<gene>
    <name evidence="2" type="ORF">SU9_026535</name>
</gene>
<keyword evidence="1" id="KW-1133">Transmembrane helix</keyword>
<sequence>MITEPGRDMAEGRETDAVAERPVELAYRPTVGELASALRARARSIGAGRFQRRALVWTVAVTTVGALLSAAGSGHRDRPWPLYAGVVAALAFMTAVPWLQARRLHRLAERQGDIRGTVDDTGVRLTTVHSSARHDWHLYSRYVETPELFVVLSADKSAVGFVVLPKRAVAGPEEVDRLRAVLDRRLVRADDAEAPGVPRSRGGAVGRGVGSVGLLLLGLLLFFFAFAAVQQAAHPDRFPGLQNNTAPISAVMLGLGALAVAGAWWLVRRMTAMRIATAVLAVLVLLAGGAVLFRVGPMLHCWGSDRIARGPEGAYVCYDF</sequence>
<reference evidence="2" key="2">
    <citation type="submission" date="2021-04" db="EMBL/GenBank/DDBJ databases">
        <authorList>
            <person name="Wen M.-L."/>
            <person name="Han X.-L."/>
            <person name="Xiong J."/>
        </authorList>
    </citation>
    <scope>NUCLEOTIDE SEQUENCE</scope>
    <source>
        <strain evidence="2">AGR0001</strain>
    </source>
</reference>
<dbReference type="OrthoDB" id="4327547at2"/>
<feature type="transmembrane region" description="Helical" evidence="1">
    <location>
        <begin position="274"/>
        <end position="293"/>
    </location>
</feature>
<evidence type="ECO:0000256" key="1">
    <source>
        <dbReference type="SAM" id="Phobius"/>
    </source>
</evidence>
<evidence type="ECO:0000313" key="3">
    <source>
        <dbReference type="Proteomes" id="UP000009036"/>
    </source>
</evidence>
<dbReference type="RefSeq" id="WP_144044175.1">
    <property type="nucleotide sequence ID" value="NZ_CP072931.1"/>
</dbReference>
<dbReference type="AlphaFoldDB" id="A0A8B1NKC3"/>
<dbReference type="KEGG" id="sauh:SU9_026535"/>
<feature type="transmembrane region" description="Helical" evidence="1">
    <location>
        <begin position="54"/>
        <end position="74"/>
    </location>
</feature>
<keyword evidence="1" id="KW-0472">Membrane</keyword>
<accession>A0A8B1NKC3</accession>